<reference evidence="2" key="1">
    <citation type="submission" date="2020-05" db="EMBL/GenBank/DDBJ databases">
        <authorList>
            <person name="Chiriac C."/>
            <person name="Salcher M."/>
            <person name="Ghai R."/>
            <person name="Kavagutti S V."/>
        </authorList>
    </citation>
    <scope>NUCLEOTIDE SEQUENCE</scope>
</reference>
<organism evidence="2">
    <name type="scientific">freshwater metagenome</name>
    <dbReference type="NCBI Taxonomy" id="449393"/>
    <lineage>
        <taxon>unclassified sequences</taxon>
        <taxon>metagenomes</taxon>
        <taxon>ecological metagenomes</taxon>
    </lineage>
</organism>
<feature type="compositionally biased region" description="Basic and acidic residues" evidence="1">
    <location>
        <begin position="288"/>
        <end position="297"/>
    </location>
</feature>
<feature type="compositionally biased region" description="Basic and acidic residues" evidence="1">
    <location>
        <begin position="315"/>
        <end position="328"/>
    </location>
</feature>
<sequence>MPSGHENDTSCSSTPFEPSRCEPSARVSSPARAGASGRASTSAVAAAIRAFGLLVRAGAPRRSQASSRVARLRRVCSAASACASRSVRPSRYAAYPEPACRPAGTWRYDRPRSSSSTSVVTRSRTWRSWVTISSPPRNAASRCSRNAIASRSRWFVGSSRISRSCSSASRRASAVRLACPPDSPDVSASRRPPIPRRSSMASPCHPCPTASRTVPAGRSGRWGSTPMRAPRPHRTVPIVPSGPGCGSISRASIRSSVVLPEPLMPTTPMRSPGSTVIDTSVNSGRSGRLADRREASRRLMCRGKPRSPGPGNETWRSDVVGREGFEPP</sequence>
<accession>A0A6J6GVF0</accession>
<name>A0A6J6GVF0_9ZZZZ</name>
<evidence type="ECO:0000313" key="2">
    <source>
        <dbReference type="EMBL" id="CAB4605362.1"/>
    </source>
</evidence>
<feature type="compositionally biased region" description="Polar residues" evidence="1">
    <location>
        <begin position="268"/>
        <end position="285"/>
    </location>
</feature>
<feature type="region of interest" description="Disordered" evidence="1">
    <location>
        <begin position="179"/>
        <end position="245"/>
    </location>
</feature>
<gene>
    <name evidence="2" type="ORF">UFOPK1493_04609</name>
</gene>
<protein>
    <submittedName>
        <fullName evidence="2">Unannotated protein</fullName>
    </submittedName>
</protein>
<dbReference type="AlphaFoldDB" id="A0A6J6GVF0"/>
<evidence type="ECO:0000256" key="1">
    <source>
        <dbReference type="SAM" id="MobiDB-lite"/>
    </source>
</evidence>
<proteinExistence type="predicted"/>
<feature type="region of interest" description="Disordered" evidence="1">
    <location>
        <begin position="1"/>
        <end position="39"/>
    </location>
</feature>
<feature type="compositionally biased region" description="Low complexity" evidence="1">
    <location>
        <begin position="24"/>
        <end position="39"/>
    </location>
</feature>
<dbReference type="AntiFam" id="ANF00112">
    <property type="entry name" value="Shadow ORF (opposite phnC)"/>
</dbReference>
<feature type="compositionally biased region" description="Low complexity" evidence="1">
    <location>
        <begin position="187"/>
        <end position="203"/>
    </location>
</feature>
<feature type="region of interest" description="Disordered" evidence="1">
    <location>
        <begin position="264"/>
        <end position="328"/>
    </location>
</feature>
<dbReference type="EMBL" id="CAEZSR010000400">
    <property type="protein sequence ID" value="CAB4605362.1"/>
    <property type="molecule type" value="Genomic_DNA"/>
</dbReference>